<dbReference type="Pfam" id="PF08718">
    <property type="entry name" value="GLTP"/>
    <property type="match status" value="1"/>
</dbReference>
<dbReference type="Proteomes" id="UP000759131">
    <property type="component" value="Unassembled WGS sequence"/>
</dbReference>
<dbReference type="Gene3D" id="1.10.3520.10">
    <property type="entry name" value="Glycolipid transfer protein"/>
    <property type="match status" value="1"/>
</dbReference>
<accession>A0A7R9QFT8</accession>
<evidence type="ECO:0000259" key="1">
    <source>
        <dbReference type="Pfam" id="PF08718"/>
    </source>
</evidence>
<gene>
    <name evidence="2" type="ORF">OSB1V03_LOCUS19855</name>
</gene>
<dbReference type="GO" id="GO:0005829">
    <property type="term" value="C:cytosol"/>
    <property type="evidence" value="ECO:0007669"/>
    <property type="project" value="TreeGrafter"/>
</dbReference>
<evidence type="ECO:0000313" key="2">
    <source>
        <dbReference type="EMBL" id="CAD7643993.1"/>
    </source>
</evidence>
<dbReference type="GO" id="GO:1902387">
    <property type="term" value="F:ceramide 1-phosphate binding"/>
    <property type="evidence" value="ECO:0007669"/>
    <property type="project" value="TreeGrafter"/>
</dbReference>
<protein>
    <recommendedName>
        <fullName evidence="1">Glycolipid transfer protein domain-containing protein</fullName>
    </recommendedName>
</protein>
<evidence type="ECO:0000313" key="3">
    <source>
        <dbReference type="Proteomes" id="UP000759131"/>
    </source>
</evidence>
<dbReference type="PANTHER" id="PTHR10219:SF43">
    <property type="entry name" value="GLYCOLIPID TRANSFER PROTEIN DOMAIN-CONTAINING PROTEIN"/>
    <property type="match status" value="1"/>
</dbReference>
<dbReference type="AlphaFoldDB" id="A0A7R9QFT8"/>
<dbReference type="InterPro" id="IPR036497">
    <property type="entry name" value="GLTP_sf"/>
</dbReference>
<keyword evidence="3" id="KW-1185">Reference proteome</keyword>
<organism evidence="2">
    <name type="scientific">Medioppia subpectinata</name>
    <dbReference type="NCBI Taxonomy" id="1979941"/>
    <lineage>
        <taxon>Eukaryota</taxon>
        <taxon>Metazoa</taxon>
        <taxon>Ecdysozoa</taxon>
        <taxon>Arthropoda</taxon>
        <taxon>Chelicerata</taxon>
        <taxon>Arachnida</taxon>
        <taxon>Acari</taxon>
        <taxon>Acariformes</taxon>
        <taxon>Sarcoptiformes</taxon>
        <taxon>Oribatida</taxon>
        <taxon>Brachypylina</taxon>
        <taxon>Oppioidea</taxon>
        <taxon>Oppiidae</taxon>
        <taxon>Medioppia</taxon>
    </lineage>
</organism>
<feature type="domain" description="Glycolipid transfer protein" evidence="1">
    <location>
        <begin position="1"/>
        <end position="128"/>
    </location>
</feature>
<dbReference type="EMBL" id="CAJPIZ010030384">
    <property type="protein sequence ID" value="CAG2119908.1"/>
    <property type="molecule type" value="Genomic_DNA"/>
</dbReference>
<reference evidence="2" key="1">
    <citation type="submission" date="2020-11" db="EMBL/GenBank/DDBJ databases">
        <authorList>
            <person name="Tran Van P."/>
        </authorList>
    </citation>
    <scope>NUCLEOTIDE SEQUENCE</scope>
</reference>
<dbReference type="SUPFAM" id="SSF110004">
    <property type="entry name" value="Glycolipid transfer protein, GLTP"/>
    <property type="match status" value="1"/>
</dbReference>
<dbReference type="InterPro" id="IPR014830">
    <property type="entry name" value="Glycolipid_transfer_prot_dom"/>
</dbReference>
<dbReference type="GO" id="GO:1902388">
    <property type="term" value="F:ceramide 1-phosphate transfer activity"/>
    <property type="evidence" value="ECO:0007669"/>
    <property type="project" value="TreeGrafter"/>
</dbReference>
<dbReference type="EMBL" id="OC884959">
    <property type="protein sequence ID" value="CAD7643993.1"/>
    <property type="molecule type" value="Genomic_DNA"/>
</dbReference>
<dbReference type="GO" id="GO:0016020">
    <property type="term" value="C:membrane"/>
    <property type="evidence" value="ECO:0007669"/>
    <property type="project" value="TreeGrafter"/>
</dbReference>
<proteinExistence type="predicted"/>
<dbReference type="PANTHER" id="PTHR10219">
    <property type="entry name" value="GLYCOLIPID TRANSFER PROTEIN-RELATED"/>
    <property type="match status" value="1"/>
</dbReference>
<sequence>MGAVFIFVAKDVKEKIQILEKYTKECDCGPHYGTLQKMIEYEKQNSLLRVDLSKRPSGARTLLRLHRALEFVSHFMLEVSRLDDHKGTADVARDCYKKTLAKYHPWYIRKSASVAMYTLPYRHQLVERAYAGRVPVTDDRAYVSDSMNRLALVADEVFAATHKLYDEHDLLDLP</sequence>
<dbReference type="OrthoDB" id="116883at2759"/>
<name>A0A7R9QFT8_9ACAR</name>